<keyword evidence="3" id="KW-1185">Reference proteome</keyword>
<feature type="region of interest" description="Disordered" evidence="1">
    <location>
        <begin position="29"/>
        <end position="95"/>
    </location>
</feature>
<accession>A0ABN9VV49</accession>
<evidence type="ECO:0000256" key="1">
    <source>
        <dbReference type="SAM" id="MobiDB-lite"/>
    </source>
</evidence>
<evidence type="ECO:0000313" key="2">
    <source>
        <dbReference type="EMBL" id="CAK0876969.1"/>
    </source>
</evidence>
<comment type="caution">
    <text evidence="2">The sequence shown here is derived from an EMBL/GenBank/DDBJ whole genome shotgun (WGS) entry which is preliminary data.</text>
</comment>
<organism evidence="2 3">
    <name type="scientific">Prorocentrum cordatum</name>
    <dbReference type="NCBI Taxonomy" id="2364126"/>
    <lineage>
        <taxon>Eukaryota</taxon>
        <taxon>Sar</taxon>
        <taxon>Alveolata</taxon>
        <taxon>Dinophyceae</taxon>
        <taxon>Prorocentrales</taxon>
        <taxon>Prorocentraceae</taxon>
        <taxon>Prorocentrum</taxon>
    </lineage>
</organism>
<reference evidence="2" key="1">
    <citation type="submission" date="2023-10" db="EMBL/GenBank/DDBJ databases">
        <authorList>
            <person name="Chen Y."/>
            <person name="Shah S."/>
            <person name="Dougan E. K."/>
            <person name="Thang M."/>
            <person name="Chan C."/>
        </authorList>
    </citation>
    <scope>NUCLEOTIDE SEQUENCE [LARGE SCALE GENOMIC DNA]</scope>
</reference>
<sequence length="190" mass="20454">MDALISARMWRNHVDELVSQQRALEALDGFDGDPSKRMAFCGEPADVGDGGGGLSPPGSPTPRPSTAGRVKRRPKQEPTMVLQTPGPSPDVKASALQTAPKKVGLDELEHLAHRFYRFRGGAVIEMRLEGGDPVVYEHKPSSNSLGRTPTPEVQELLHGMREQEVRSSLGIRPPSTGSGVPLNDFLSGNI</sequence>
<proteinExistence type="predicted"/>
<evidence type="ECO:0000313" key="3">
    <source>
        <dbReference type="Proteomes" id="UP001189429"/>
    </source>
</evidence>
<dbReference type="Proteomes" id="UP001189429">
    <property type="component" value="Unassembled WGS sequence"/>
</dbReference>
<dbReference type="EMBL" id="CAUYUJ010017688">
    <property type="protein sequence ID" value="CAK0876969.1"/>
    <property type="molecule type" value="Genomic_DNA"/>
</dbReference>
<protein>
    <submittedName>
        <fullName evidence="2">Uncharacterized protein</fullName>
    </submittedName>
</protein>
<gene>
    <name evidence="2" type="ORF">PCOR1329_LOCUS61155</name>
</gene>
<feature type="region of interest" description="Disordered" evidence="1">
    <location>
        <begin position="164"/>
        <end position="190"/>
    </location>
</feature>
<name>A0ABN9VV49_9DINO</name>